<sequence length="117" mass="13537">MEILAFRSYCLDKPGVTEDTPFDEDTLCFKVGGKIFAIVDITKFESVNLKCDPEQAIELREMYEAVSPGYHMNKKHWNTIVFNSDLPDSKLLQWVDHSYNLVYNSLTKRLKLEIASK</sequence>
<comment type="caution">
    <text evidence="1">The sequence shown here is derived from an EMBL/GenBank/DDBJ whole genome shotgun (WGS) entry which is preliminary data.</text>
</comment>
<organism evidence="1 2">
    <name type="scientific">Belliella filtrata</name>
    <dbReference type="NCBI Taxonomy" id="2923435"/>
    <lineage>
        <taxon>Bacteria</taxon>
        <taxon>Pseudomonadati</taxon>
        <taxon>Bacteroidota</taxon>
        <taxon>Cytophagia</taxon>
        <taxon>Cytophagales</taxon>
        <taxon>Cyclobacteriaceae</taxon>
        <taxon>Belliella</taxon>
    </lineage>
</organism>
<keyword evidence="1" id="KW-0238">DNA-binding</keyword>
<dbReference type="PANTHER" id="PTHR35145:SF1">
    <property type="entry name" value="CYTOPLASMIC PROTEIN"/>
    <property type="match status" value="1"/>
</dbReference>
<reference evidence="1" key="1">
    <citation type="submission" date="2022-03" db="EMBL/GenBank/DDBJ databases">
        <title>De novo assembled genomes of Belliella spp. (Cyclobacteriaceae) strains.</title>
        <authorList>
            <person name="Szabo A."/>
            <person name="Korponai K."/>
            <person name="Felfoldi T."/>
        </authorList>
    </citation>
    <scope>NUCLEOTIDE SEQUENCE</scope>
    <source>
        <strain evidence="1">DSM 111904</strain>
    </source>
</reference>
<dbReference type="InterPro" id="IPR058532">
    <property type="entry name" value="YjbR/MT2646/Rv2570-like"/>
</dbReference>
<dbReference type="InterPro" id="IPR007351">
    <property type="entry name" value="YjbR"/>
</dbReference>
<keyword evidence="2" id="KW-1185">Reference proteome</keyword>
<evidence type="ECO:0000313" key="1">
    <source>
        <dbReference type="EMBL" id="MCH7409025.1"/>
    </source>
</evidence>
<protein>
    <submittedName>
        <fullName evidence="1">MmcQ/YjbR family DNA-binding protein</fullName>
    </submittedName>
</protein>
<dbReference type="RefSeq" id="WP_241347385.1">
    <property type="nucleotide sequence ID" value="NZ_JAKZGP010000011.1"/>
</dbReference>
<dbReference type="Pfam" id="PF04237">
    <property type="entry name" value="YjbR"/>
    <property type="match status" value="1"/>
</dbReference>
<proteinExistence type="predicted"/>
<dbReference type="GO" id="GO:0003677">
    <property type="term" value="F:DNA binding"/>
    <property type="evidence" value="ECO:0007669"/>
    <property type="project" value="UniProtKB-KW"/>
</dbReference>
<dbReference type="Proteomes" id="UP001165489">
    <property type="component" value="Unassembled WGS sequence"/>
</dbReference>
<gene>
    <name evidence="1" type="ORF">MM239_06445</name>
</gene>
<dbReference type="InterPro" id="IPR038056">
    <property type="entry name" value="YjbR-like_sf"/>
</dbReference>
<dbReference type="Gene3D" id="3.90.1150.30">
    <property type="match status" value="1"/>
</dbReference>
<name>A0ABS9UXW2_9BACT</name>
<evidence type="ECO:0000313" key="2">
    <source>
        <dbReference type="Proteomes" id="UP001165489"/>
    </source>
</evidence>
<dbReference type="PANTHER" id="PTHR35145">
    <property type="entry name" value="CYTOPLASMIC PROTEIN-RELATED"/>
    <property type="match status" value="1"/>
</dbReference>
<accession>A0ABS9UXW2</accession>
<dbReference type="SUPFAM" id="SSF142906">
    <property type="entry name" value="YjbR-like"/>
    <property type="match status" value="1"/>
</dbReference>
<dbReference type="EMBL" id="JAKZGP010000011">
    <property type="protein sequence ID" value="MCH7409025.1"/>
    <property type="molecule type" value="Genomic_DNA"/>
</dbReference>